<dbReference type="GO" id="GO:0008270">
    <property type="term" value="F:zinc ion binding"/>
    <property type="evidence" value="ECO:0007669"/>
    <property type="project" value="UniProtKB-KW"/>
</dbReference>
<comment type="caution">
    <text evidence="5">The sequence shown here is derived from an EMBL/GenBank/DDBJ whole genome shotgun (WGS) entry which is preliminary data.</text>
</comment>
<evidence type="ECO:0000256" key="3">
    <source>
        <dbReference type="ARBA" id="ARBA00022833"/>
    </source>
</evidence>
<dbReference type="InterPro" id="IPR001156">
    <property type="entry name" value="Transferrin-like_dom"/>
</dbReference>
<keyword evidence="3" id="KW-0862">Zinc</keyword>
<dbReference type="PROSITE" id="PS51408">
    <property type="entry name" value="TRANSFERRIN_LIKE_4"/>
    <property type="match status" value="1"/>
</dbReference>
<proteinExistence type="predicted"/>
<dbReference type="Proteomes" id="UP000266673">
    <property type="component" value="Unassembled WGS sequence"/>
</dbReference>
<keyword evidence="2" id="KW-0863">Zinc-finger</keyword>
<dbReference type="OrthoDB" id="60955at2759"/>
<accession>A0A397UUI3</accession>
<evidence type="ECO:0000256" key="1">
    <source>
        <dbReference type="ARBA" id="ARBA00022723"/>
    </source>
</evidence>
<evidence type="ECO:0000256" key="2">
    <source>
        <dbReference type="ARBA" id="ARBA00022771"/>
    </source>
</evidence>
<name>A0A397UUI3_9GLOM</name>
<gene>
    <name evidence="5" type="ORF">C2G38_2097330</name>
</gene>
<evidence type="ECO:0000259" key="4">
    <source>
        <dbReference type="PROSITE" id="PS51408"/>
    </source>
</evidence>
<keyword evidence="6" id="KW-1185">Reference proteome</keyword>
<evidence type="ECO:0000313" key="6">
    <source>
        <dbReference type="Proteomes" id="UP000266673"/>
    </source>
</evidence>
<sequence length="78" mass="8832">MLNQQSTTIYTTCNNCFKPIDDAKNESWLCARCKRLNLCSLCHVTVKGLYTRRQGCNCFSCNEECPTGCGHKCLTFLV</sequence>
<dbReference type="Gene3D" id="3.30.60.90">
    <property type="match status" value="1"/>
</dbReference>
<protein>
    <recommendedName>
        <fullName evidence="4">Transferrin-like domain-containing protein</fullName>
    </recommendedName>
</protein>
<dbReference type="STRING" id="44941.A0A397UUI3"/>
<reference evidence="5 6" key="1">
    <citation type="submission" date="2018-06" db="EMBL/GenBank/DDBJ databases">
        <title>Comparative genomics reveals the genomic features of Rhizophagus irregularis, R. cerebriforme, R. diaphanum and Gigaspora rosea, and their symbiotic lifestyle signature.</title>
        <authorList>
            <person name="Morin E."/>
            <person name="San Clemente H."/>
            <person name="Chen E.C.H."/>
            <person name="De La Providencia I."/>
            <person name="Hainaut M."/>
            <person name="Kuo A."/>
            <person name="Kohler A."/>
            <person name="Murat C."/>
            <person name="Tang N."/>
            <person name="Roy S."/>
            <person name="Loubradou J."/>
            <person name="Henrissat B."/>
            <person name="Grigoriev I.V."/>
            <person name="Corradi N."/>
            <person name="Roux C."/>
            <person name="Martin F.M."/>
        </authorList>
    </citation>
    <scope>NUCLEOTIDE SEQUENCE [LARGE SCALE GENOMIC DNA]</scope>
    <source>
        <strain evidence="5 6">DAOM 194757</strain>
    </source>
</reference>
<dbReference type="EMBL" id="QKWP01000883">
    <property type="protein sequence ID" value="RIB13894.1"/>
    <property type="molecule type" value="Genomic_DNA"/>
</dbReference>
<keyword evidence="1" id="KW-0479">Metal-binding</keyword>
<organism evidence="5 6">
    <name type="scientific">Gigaspora rosea</name>
    <dbReference type="NCBI Taxonomy" id="44941"/>
    <lineage>
        <taxon>Eukaryota</taxon>
        <taxon>Fungi</taxon>
        <taxon>Fungi incertae sedis</taxon>
        <taxon>Mucoromycota</taxon>
        <taxon>Glomeromycotina</taxon>
        <taxon>Glomeromycetes</taxon>
        <taxon>Diversisporales</taxon>
        <taxon>Gigasporaceae</taxon>
        <taxon>Gigaspora</taxon>
    </lineage>
</organism>
<feature type="domain" description="Transferrin-like" evidence="4">
    <location>
        <begin position="1"/>
        <end position="78"/>
    </location>
</feature>
<dbReference type="AlphaFoldDB" id="A0A397UUI3"/>
<evidence type="ECO:0000313" key="5">
    <source>
        <dbReference type="EMBL" id="RIB13894.1"/>
    </source>
</evidence>
<dbReference type="InterPro" id="IPR043145">
    <property type="entry name" value="Znf_ZZ_sf"/>
</dbReference>